<dbReference type="AlphaFoldDB" id="A0A1V8SGZ7"/>
<sequence>MAIGDVAWNVTIDRPIIDGKTINPETGSQNLHIDPETDVWVLNRGLAGPSIDKFFIRVAKLVQDGWITLHSGTVTQYTCVVVCESKATRDEFHRVAWNSGAGPAVLE</sequence>
<keyword evidence="2" id="KW-1185">Reference proteome</keyword>
<dbReference type="OrthoDB" id="3518210at2759"/>
<dbReference type="EMBL" id="NAJO01000046">
    <property type="protein sequence ID" value="OQN98363.1"/>
    <property type="molecule type" value="Genomic_DNA"/>
</dbReference>
<organism evidence="1 2">
    <name type="scientific">Cryoendolithus antarcticus</name>
    <dbReference type="NCBI Taxonomy" id="1507870"/>
    <lineage>
        <taxon>Eukaryota</taxon>
        <taxon>Fungi</taxon>
        <taxon>Dikarya</taxon>
        <taxon>Ascomycota</taxon>
        <taxon>Pezizomycotina</taxon>
        <taxon>Dothideomycetes</taxon>
        <taxon>Dothideomycetidae</taxon>
        <taxon>Cladosporiales</taxon>
        <taxon>Cladosporiaceae</taxon>
        <taxon>Cryoendolithus</taxon>
    </lineage>
</organism>
<evidence type="ECO:0000313" key="2">
    <source>
        <dbReference type="Proteomes" id="UP000192596"/>
    </source>
</evidence>
<dbReference type="InParanoid" id="A0A1V8SGZ7"/>
<reference evidence="2" key="1">
    <citation type="submission" date="2017-03" db="EMBL/GenBank/DDBJ databases">
        <title>Genomes of endolithic fungi from Antarctica.</title>
        <authorList>
            <person name="Coleine C."/>
            <person name="Masonjones S."/>
            <person name="Stajich J.E."/>
        </authorList>
    </citation>
    <scope>NUCLEOTIDE SEQUENCE [LARGE SCALE GENOMIC DNA]</scope>
    <source>
        <strain evidence="2">CCFEE 5527</strain>
    </source>
</reference>
<evidence type="ECO:0000313" key="1">
    <source>
        <dbReference type="EMBL" id="OQN98363.1"/>
    </source>
</evidence>
<comment type="caution">
    <text evidence="1">The sequence shown here is derived from an EMBL/GenBank/DDBJ whole genome shotgun (WGS) entry which is preliminary data.</text>
</comment>
<proteinExistence type="predicted"/>
<gene>
    <name evidence="1" type="ORF">B0A48_15630</name>
</gene>
<name>A0A1V8SGZ7_9PEZI</name>
<dbReference type="Proteomes" id="UP000192596">
    <property type="component" value="Unassembled WGS sequence"/>
</dbReference>
<protein>
    <submittedName>
        <fullName evidence="1">Uncharacterized protein</fullName>
    </submittedName>
</protein>
<accession>A0A1V8SGZ7</accession>